<name>A0A1W9NY59_UNCC3</name>
<dbReference type="STRING" id="1968527.B5M47_02435"/>
<proteinExistence type="predicted"/>
<dbReference type="CDD" id="cd22231">
    <property type="entry name" value="RHH_NikR_HicB-like"/>
    <property type="match status" value="1"/>
</dbReference>
<dbReference type="SUPFAM" id="SSF47598">
    <property type="entry name" value="Ribbon-helix-helix"/>
    <property type="match status" value="1"/>
</dbReference>
<accession>A0A1W9NY59</accession>
<reference evidence="3" key="1">
    <citation type="submission" date="2017-03" db="EMBL/GenBank/DDBJ databases">
        <title>Novel pathways for hydrocarbon cycling and metabolic interdependencies in hydrothermal sediment communities.</title>
        <authorList>
            <person name="Dombrowski N."/>
            <person name="Seitz K."/>
            <person name="Teske A."/>
            <person name="Baker B."/>
        </authorList>
    </citation>
    <scope>NUCLEOTIDE SEQUENCE [LARGE SCALE GENOMIC DNA]</scope>
</reference>
<sequence length="71" mass="8328">MRRVINISLPQTLANLVEKEVATGQYASKSEFFRNLLRMWIESKALTELEKSRTEFKSEKAKVLRSLKDLR</sequence>
<organism evidence="2 3">
    <name type="scientific">candidate division CPR3 bacterium 4484_211</name>
    <dbReference type="NCBI Taxonomy" id="1968527"/>
    <lineage>
        <taxon>Bacteria</taxon>
        <taxon>Bacteria division CPR3</taxon>
    </lineage>
</organism>
<protein>
    <recommendedName>
        <fullName evidence="1">Ribbon-helix-helix protein CopG domain-containing protein</fullName>
    </recommendedName>
</protein>
<dbReference type="Pfam" id="PF01402">
    <property type="entry name" value="RHH_1"/>
    <property type="match status" value="1"/>
</dbReference>
<evidence type="ECO:0000259" key="1">
    <source>
        <dbReference type="Pfam" id="PF01402"/>
    </source>
</evidence>
<dbReference type="GO" id="GO:0006355">
    <property type="term" value="P:regulation of DNA-templated transcription"/>
    <property type="evidence" value="ECO:0007669"/>
    <property type="project" value="InterPro"/>
</dbReference>
<comment type="caution">
    <text evidence="2">The sequence shown here is derived from an EMBL/GenBank/DDBJ whole genome shotgun (WGS) entry which is preliminary data.</text>
</comment>
<feature type="domain" description="Ribbon-helix-helix protein CopG" evidence="1">
    <location>
        <begin position="4"/>
        <end position="42"/>
    </location>
</feature>
<gene>
    <name evidence="2" type="ORF">B5M47_02435</name>
</gene>
<dbReference type="Proteomes" id="UP000192520">
    <property type="component" value="Unassembled WGS sequence"/>
</dbReference>
<dbReference type="AlphaFoldDB" id="A0A1W9NY59"/>
<evidence type="ECO:0000313" key="3">
    <source>
        <dbReference type="Proteomes" id="UP000192520"/>
    </source>
</evidence>
<dbReference type="InterPro" id="IPR010985">
    <property type="entry name" value="Ribbon_hlx_hlx"/>
</dbReference>
<dbReference type="EMBL" id="MZGJ01000012">
    <property type="protein sequence ID" value="OQX50950.1"/>
    <property type="molecule type" value="Genomic_DNA"/>
</dbReference>
<dbReference type="Gene3D" id="6.10.10.120">
    <property type="entry name" value="Antitoxin ParD1-like"/>
    <property type="match status" value="1"/>
</dbReference>
<dbReference type="InterPro" id="IPR002145">
    <property type="entry name" value="CopG"/>
</dbReference>
<evidence type="ECO:0000313" key="2">
    <source>
        <dbReference type="EMBL" id="OQX50950.1"/>
    </source>
</evidence>
<dbReference type="InterPro" id="IPR038296">
    <property type="entry name" value="ParD_sf"/>
</dbReference>